<evidence type="ECO:0000256" key="6">
    <source>
        <dbReference type="ARBA" id="ARBA00023065"/>
    </source>
</evidence>
<feature type="transmembrane region" description="Helical" evidence="11">
    <location>
        <begin position="128"/>
        <end position="151"/>
    </location>
</feature>
<dbReference type="GO" id="GO:0015385">
    <property type="term" value="F:sodium:proton antiporter activity"/>
    <property type="evidence" value="ECO:0007669"/>
    <property type="project" value="InterPro"/>
</dbReference>
<dbReference type="AlphaFoldDB" id="D8U4E4"/>
<feature type="transmembrane region" description="Helical" evidence="11">
    <location>
        <begin position="83"/>
        <end position="108"/>
    </location>
</feature>
<name>D8U4E4_VOLCA</name>
<keyword evidence="2" id="KW-0813">Transport</keyword>
<evidence type="ECO:0000256" key="1">
    <source>
        <dbReference type="ARBA" id="ARBA00004141"/>
    </source>
</evidence>
<dbReference type="STRING" id="3068.D8U4E4"/>
<dbReference type="GO" id="GO:0015386">
    <property type="term" value="F:potassium:proton antiporter activity"/>
    <property type="evidence" value="ECO:0007669"/>
    <property type="project" value="TreeGrafter"/>
</dbReference>
<dbReference type="InParanoid" id="D8U4E4"/>
<evidence type="ECO:0000256" key="11">
    <source>
        <dbReference type="SAM" id="Phobius"/>
    </source>
</evidence>
<dbReference type="RefSeq" id="XP_002953514.1">
    <property type="nucleotide sequence ID" value="XM_002953468.1"/>
</dbReference>
<keyword evidence="4 11" id="KW-1133">Transmembrane helix</keyword>
<evidence type="ECO:0000256" key="4">
    <source>
        <dbReference type="ARBA" id="ARBA00022989"/>
    </source>
</evidence>
<dbReference type="Pfam" id="PF00999">
    <property type="entry name" value="Na_H_Exchanger"/>
    <property type="match status" value="1"/>
</dbReference>
<dbReference type="PANTHER" id="PTHR10110:SF197">
    <property type="entry name" value="SODIUM_HYDROGEN EXCHANGER"/>
    <property type="match status" value="1"/>
</dbReference>
<evidence type="ECO:0000256" key="10">
    <source>
        <dbReference type="ARBA" id="ARBA00047912"/>
    </source>
</evidence>
<evidence type="ECO:0000313" key="13">
    <source>
        <dbReference type="EMBL" id="EFJ45487.1"/>
    </source>
</evidence>
<evidence type="ECO:0000256" key="8">
    <source>
        <dbReference type="ARBA" id="ARBA00023201"/>
    </source>
</evidence>
<comment type="catalytic activity">
    <reaction evidence="9">
        <text>Na(+)(in) + H(+)(out) = Na(+)(out) + H(+)(in)</text>
        <dbReference type="Rhea" id="RHEA:29419"/>
        <dbReference type="ChEBI" id="CHEBI:15378"/>
        <dbReference type="ChEBI" id="CHEBI:29101"/>
    </reaction>
</comment>
<dbReference type="InterPro" id="IPR018422">
    <property type="entry name" value="Cation/H_exchanger_CPA1"/>
</dbReference>
<dbReference type="Gene3D" id="6.10.140.1330">
    <property type="match status" value="1"/>
</dbReference>
<evidence type="ECO:0000256" key="5">
    <source>
        <dbReference type="ARBA" id="ARBA00023053"/>
    </source>
</evidence>
<dbReference type="InterPro" id="IPR004709">
    <property type="entry name" value="NaH_exchanger"/>
</dbReference>
<evidence type="ECO:0000256" key="3">
    <source>
        <dbReference type="ARBA" id="ARBA00022692"/>
    </source>
</evidence>
<dbReference type="InterPro" id="IPR006153">
    <property type="entry name" value="Cation/H_exchanger_TM"/>
</dbReference>
<accession>D8U4E4</accession>
<dbReference type="GO" id="GO:0098719">
    <property type="term" value="P:sodium ion import across plasma membrane"/>
    <property type="evidence" value="ECO:0007669"/>
    <property type="project" value="TreeGrafter"/>
</dbReference>
<dbReference type="GeneID" id="9625832"/>
<evidence type="ECO:0000313" key="14">
    <source>
        <dbReference type="Proteomes" id="UP000001058"/>
    </source>
</evidence>
<dbReference type="GO" id="GO:0005886">
    <property type="term" value="C:plasma membrane"/>
    <property type="evidence" value="ECO:0007669"/>
    <property type="project" value="TreeGrafter"/>
</dbReference>
<feature type="non-terminal residue" evidence="13">
    <location>
        <position position="197"/>
    </location>
</feature>
<keyword evidence="3 11" id="KW-0812">Transmembrane</keyword>
<keyword evidence="8" id="KW-0739">Sodium transport</keyword>
<feature type="transmembrane region" description="Helical" evidence="11">
    <location>
        <begin position="158"/>
        <end position="189"/>
    </location>
</feature>
<dbReference type="PRINTS" id="PR01084">
    <property type="entry name" value="NAHEXCHNGR"/>
</dbReference>
<dbReference type="Proteomes" id="UP000001058">
    <property type="component" value="Unassembled WGS sequence"/>
</dbReference>
<dbReference type="OrthoDB" id="196264at2759"/>
<protein>
    <recommendedName>
        <fullName evidence="12">Cation/H+ exchanger transmembrane domain-containing protein</fullName>
    </recommendedName>
</protein>
<sequence length="197" mass="20764">AGFSIKKKLFFRNFLTVVLFGVGGTLVTAAVLAAGSYRLLEAGEAGGERGSSLALGAVLSCTDSVAALQLLHRDRERVPVLYSLLFGEGVVNDATAIVLLGTIMNLPYTSYNSDNTLSPRAVGVLVLRFVRLFALSTALGLGVGVVSAAIVRPDQEVLTVALLGLVAYFLAEGLQLSAVLSVFFCGIAMSHYTWHNL</sequence>
<gene>
    <name evidence="13" type="ORF">VOLCADRAFT_34043</name>
</gene>
<keyword evidence="14" id="KW-1185">Reference proteome</keyword>
<dbReference type="EMBL" id="GL378357">
    <property type="protein sequence ID" value="EFJ45487.1"/>
    <property type="molecule type" value="Genomic_DNA"/>
</dbReference>
<proteinExistence type="predicted"/>
<comment type="subcellular location">
    <subcellularLocation>
        <location evidence="1">Membrane</location>
        <topology evidence="1">Multi-pass membrane protein</topology>
    </subcellularLocation>
</comment>
<feature type="domain" description="Cation/H+ exchanger transmembrane" evidence="12">
    <location>
        <begin position="1"/>
        <end position="194"/>
    </location>
</feature>
<evidence type="ECO:0000256" key="7">
    <source>
        <dbReference type="ARBA" id="ARBA00023136"/>
    </source>
</evidence>
<organism evidence="14">
    <name type="scientific">Volvox carteri f. nagariensis</name>
    <dbReference type="NCBI Taxonomy" id="3068"/>
    <lineage>
        <taxon>Eukaryota</taxon>
        <taxon>Viridiplantae</taxon>
        <taxon>Chlorophyta</taxon>
        <taxon>core chlorophytes</taxon>
        <taxon>Chlorophyceae</taxon>
        <taxon>CS clade</taxon>
        <taxon>Chlamydomonadales</taxon>
        <taxon>Volvocaceae</taxon>
        <taxon>Volvox</taxon>
    </lineage>
</organism>
<comment type="catalytic activity">
    <reaction evidence="10">
        <text>K(+)(in) + H(+)(out) = K(+)(out) + H(+)(in)</text>
        <dbReference type="Rhea" id="RHEA:29467"/>
        <dbReference type="ChEBI" id="CHEBI:15378"/>
        <dbReference type="ChEBI" id="CHEBI:29103"/>
    </reaction>
</comment>
<dbReference type="eggNOG" id="KOG1965">
    <property type="taxonomic scope" value="Eukaryota"/>
</dbReference>
<keyword evidence="5" id="KW-0915">Sodium</keyword>
<feature type="transmembrane region" description="Helical" evidence="11">
    <location>
        <begin position="14"/>
        <end position="40"/>
    </location>
</feature>
<keyword evidence="6" id="KW-0406">Ion transport</keyword>
<evidence type="ECO:0000256" key="9">
    <source>
        <dbReference type="ARBA" id="ARBA00047524"/>
    </source>
</evidence>
<keyword evidence="7 11" id="KW-0472">Membrane</keyword>
<reference evidence="13 14" key="1">
    <citation type="journal article" date="2010" name="Science">
        <title>Genomic analysis of organismal complexity in the multicellular green alga Volvox carteri.</title>
        <authorList>
            <person name="Prochnik S.E."/>
            <person name="Umen J."/>
            <person name="Nedelcu A.M."/>
            <person name="Hallmann A."/>
            <person name="Miller S.M."/>
            <person name="Nishii I."/>
            <person name="Ferris P."/>
            <person name="Kuo A."/>
            <person name="Mitros T."/>
            <person name="Fritz-Laylin L.K."/>
            <person name="Hellsten U."/>
            <person name="Chapman J."/>
            <person name="Simakov O."/>
            <person name="Rensing S.A."/>
            <person name="Terry A."/>
            <person name="Pangilinan J."/>
            <person name="Kapitonov V."/>
            <person name="Jurka J."/>
            <person name="Salamov A."/>
            <person name="Shapiro H."/>
            <person name="Schmutz J."/>
            <person name="Grimwood J."/>
            <person name="Lindquist E."/>
            <person name="Lucas S."/>
            <person name="Grigoriev I.V."/>
            <person name="Schmitt R."/>
            <person name="Kirk D."/>
            <person name="Rokhsar D.S."/>
        </authorList>
    </citation>
    <scope>NUCLEOTIDE SEQUENCE [LARGE SCALE GENOMIC DNA]</scope>
    <source>
        <strain evidence="14">f. Nagariensis / Eve</strain>
    </source>
</reference>
<evidence type="ECO:0000259" key="12">
    <source>
        <dbReference type="Pfam" id="PF00999"/>
    </source>
</evidence>
<dbReference type="KEGG" id="vcn:VOLCADRAFT_34043"/>
<feature type="non-terminal residue" evidence="13">
    <location>
        <position position="1"/>
    </location>
</feature>
<dbReference type="GO" id="GO:0051453">
    <property type="term" value="P:regulation of intracellular pH"/>
    <property type="evidence" value="ECO:0007669"/>
    <property type="project" value="TreeGrafter"/>
</dbReference>
<dbReference type="PANTHER" id="PTHR10110">
    <property type="entry name" value="SODIUM/HYDROGEN EXCHANGER"/>
    <property type="match status" value="1"/>
</dbReference>
<evidence type="ECO:0000256" key="2">
    <source>
        <dbReference type="ARBA" id="ARBA00022448"/>
    </source>
</evidence>